<protein>
    <submittedName>
        <fullName evidence="1">Uncharacterized protein</fullName>
    </submittedName>
</protein>
<dbReference type="Proteomes" id="UP001519343">
    <property type="component" value="Unassembled WGS sequence"/>
</dbReference>
<proteinExistence type="predicted"/>
<name>A0ABS4GYU0_9BACL</name>
<sequence length="61" mass="7251">MIIKEVILNKTGNHAIVVDEHDSQWFCHHIRKDGESVSDYLIDVYLYFIHHRSEFFNCDTA</sequence>
<organism evidence="1 2">
    <name type="scientific">Ammoniphilus resinae</name>
    <dbReference type="NCBI Taxonomy" id="861532"/>
    <lineage>
        <taxon>Bacteria</taxon>
        <taxon>Bacillati</taxon>
        <taxon>Bacillota</taxon>
        <taxon>Bacilli</taxon>
        <taxon>Bacillales</taxon>
        <taxon>Paenibacillaceae</taxon>
        <taxon>Aneurinibacillus group</taxon>
        <taxon>Ammoniphilus</taxon>
    </lineage>
</organism>
<accession>A0ABS4GYU0</accession>
<keyword evidence="2" id="KW-1185">Reference proteome</keyword>
<gene>
    <name evidence="1" type="ORF">J2Z37_005070</name>
</gene>
<evidence type="ECO:0000313" key="1">
    <source>
        <dbReference type="EMBL" id="MBP1935050.1"/>
    </source>
</evidence>
<reference evidence="1 2" key="1">
    <citation type="submission" date="2021-03" db="EMBL/GenBank/DDBJ databases">
        <title>Genomic Encyclopedia of Type Strains, Phase IV (KMG-IV): sequencing the most valuable type-strain genomes for metagenomic binning, comparative biology and taxonomic classification.</title>
        <authorList>
            <person name="Goeker M."/>
        </authorList>
    </citation>
    <scope>NUCLEOTIDE SEQUENCE [LARGE SCALE GENOMIC DNA]</scope>
    <source>
        <strain evidence="1 2">DSM 24738</strain>
    </source>
</reference>
<dbReference type="EMBL" id="JAGGKT010000037">
    <property type="protein sequence ID" value="MBP1935050.1"/>
    <property type="molecule type" value="Genomic_DNA"/>
</dbReference>
<dbReference type="RefSeq" id="WP_209813011.1">
    <property type="nucleotide sequence ID" value="NZ_JAGGKT010000037.1"/>
</dbReference>
<evidence type="ECO:0000313" key="2">
    <source>
        <dbReference type="Proteomes" id="UP001519343"/>
    </source>
</evidence>
<comment type="caution">
    <text evidence="1">The sequence shown here is derived from an EMBL/GenBank/DDBJ whole genome shotgun (WGS) entry which is preliminary data.</text>
</comment>